<dbReference type="PATRIC" id="fig|758793.3.peg.4894"/>
<reference evidence="1 2" key="1">
    <citation type="journal article" date="2013" name="Genome Announc.">
        <title>Complete Genome Sequence of Burkholderia sp. Strain RPE64, Bacterial Symbiont of the Bean Bug Riptortus pedestris.</title>
        <authorList>
            <person name="Shibata T.F."/>
            <person name="Maeda T."/>
            <person name="Nikoh N."/>
            <person name="Yamaguchi K."/>
            <person name="Oshima K."/>
            <person name="Hattori M."/>
            <person name="Nishiyama T."/>
            <person name="Hasebe M."/>
            <person name="Fukatsu T."/>
            <person name="Kikuchi Y."/>
            <person name="Shigenobu S."/>
        </authorList>
    </citation>
    <scope>NUCLEOTIDE SEQUENCE [LARGE SCALE GENOMIC DNA]</scope>
</reference>
<evidence type="ECO:0000313" key="2">
    <source>
        <dbReference type="Proteomes" id="UP000013966"/>
    </source>
</evidence>
<dbReference type="AlphaFoldDB" id="R4X2D7"/>
<dbReference type="Proteomes" id="UP000013966">
    <property type="component" value="Chromosome 3"/>
</dbReference>
<organism evidence="1 2">
    <name type="scientific">Caballeronia insecticola</name>
    <dbReference type="NCBI Taxonomy" id="758793"/>
    <lineage>
        <taxon>Bacteria</taxon>
        <taxon>Pseudomonadati</taxon>
        <taxon>Pseudomonadota</taxon>
        <taxon>Betaproteobacteria</taxon>
        <taxon>Burkholderiales</taxon>
        <taxon>Burkholderiaceae</taxon>
        <taxon>Caballeronia</taxon>
    </lineage>
</organism>
<proteinExistence type="predicted"/>
<dbReference type="EMBL" id="AP013060">
    <property type="protein sequence ID" value="BAN26666.1"/>
    <property type="molecule type" value="Genomic_DNA"/>
</dbReference>
<dbReference type="RefSeq" id="WP_016347375.1">
    <property type="nucleotide sequence ID" value="NC_021288.1"/>
</dbReference>
<protein>
    <submittedName>
        <fullName evidence="1">Uncharacterized protein</fullName>
    </submittedName>
</protein>
<reference evidence="1 2" key="2">
    <citation type="journal article" date="2018" name="Int. J. Syst. Evol. Microbiol.">
        <title>Burkholderia insecticola sp. nov., a gut symbiotic bacterium of the bean bug Riptortus pedestris.</title>
        <authorList>
            <person name="Takeshita K."/>
            <person name="Tamaki H."/>
            <person name="Ohbayashi T."/>
            <person name="Meng X.-Y."/>
            <person name="Sone T."/>
            <person name="Mitani Y."/>
            <person name="Peeters C."/>
            <person name="Kikuchi Y."/>
            <person name="Vandamme P."/>
        </authorList>
    </citation>
    <scope>NUCLEOTIDE SEQUENCE [LARGE SCALE GENOMIC DNA]</scope>
    <source>
        <strain evidence="1">RPE64</strain>
    </source>
</reference>
<name>R4X2D7_9BURK</name>
<gene>
    <name evidence="1" type="ORF">BRPE64_CCDS05830</name>
</gene>
<sequence length="43" mass="4746">MQSTDVIATNRDLATTLQYEEGARFLRTSSLCIDGEKSRVLVG</sequence>
<dbReference type="HOGENOM" id="CLU_3230739_0_0_4"/>
<keyword evidence="2" id="KW-1185">Reference proteome</keyword>
<evidence type="ECO:0000313" key="1">
    <source>
        <dbReference type="EMBL" id="BAN26666.1"/>
    </source>
</evidence>
<dbReference type="KEGG" id="buo:BRPE64_CCDS05830"/>
<accession>R4X2D7</accession>